<reference evidence="1 2" key="1">
    <citation type="submission" date="2019-12" db="EMBL/GenBank/DDBJ databases">
        <authorList>
            <person name="Zhang Y.-J."/>
        </authorList>
    </citation>
    <scope>NUCLEOTIDE SEQUENCE [LARGE SCALE GENOMIC DNA]</scope>
    <source>
        <strain evidence="1 2">CY05</strain>
    </source>
</reference>
<accession>A0A6L6WHB5</accession>
<dbReference type="Proteomes" id="UP000478892">
    <property type="component" value="Unassembled WGS sequence"/>
</dbReference>
<proteinExistence type="predicted"/>
<dbReference type="EMBL" id="WQLV01000002">
    <property type="protein sequence ID" value="MVO15437.1"/>
    <property type="molecule type" value="Genomic_DNA"/>
</dbReference>
<dbReference type="AlphaFoldDB" id="A0A6L6WHB5"/>
<name>A0A6L6WHB5_9RHOB</name>
<comment type="caution">
    <text evidence="1">The sequence shown here is derived from an EMBL/GenBank/DDBJ whole genome shotgun (WGS) entry which is preliminary data.</text>
</comment>
<keyword evidence="2" id="KW-1185">Reference proteome</keyword>
<organism evidence="1 2">
    <name type="scientific">Parasedimentitalea huanghaiensis</name>
    <dbReference type="NCBI Taxonomy" id="2682100"/>
    <lineage>
        <taxon>Bacteria</taxon>
        <taxon>Pseudomonadati</taxon>
        <taxon>Pseudomonadota</taxon>
        <taxon>Alphaproteobacteria</taxon>
        <taxon>Rhodobacterales</taxon>
        <taxon>Paracoccaceae</taxon>
        <taxon>Parasedimentitalea</taxon>
    </lineage>
</organism>
<sequence>MVKLNFYDSLPRTTNFSDLARAENFTPLPDDWFIGCCDIVDSTGLIAAGRYKTVNMIGASVISALTNAMQGRAFPYVFGGDGASFAIPPSEKESCQTVLANLRSWVAIEFDVELRAALLPLQWVRAENLDVRVARHAVSAGVDYAMFSGGGLAWVDKQMKLGGFSVSPAEHVIPPDLTGLSCRWSNIKARNGTIVSLVLLPSKGGESRAYTDVISKILVLAAKLERNGHPVPQNGPPLGYPPPGLTLEAQVSRGSVPLVLRKLRLLLNTAVAGLMFWSGRTFGGFDPTHYRRTLSANADFQKFDDGLKMTLDCDTDTRNQLTELLQSAKTAGHIRYGLHEQDEAMVTCIVPSALRDDHVHFVDGAAGGYTSAAARIKAEEAITP</sequence>
<dbReference type="InterPro" id="IPR021445">
    <property type="entry name" value="DUF3095"/>
</dbReference>
<gene>
    <name evidence="1" type="ORF">GO984_06395</name>
</gene>
<protein>
    <submittedName>
        <fullName evidence="1">DUF3095 family protein</fullName>
    </submittedName>
</protein>
<evidence type="ECO:0000313" key="2">
    <source>
        <dbReference type="Proteomes" id="UP000478892"/>
    </source>
</evidence>
<dbReference type="Pfam" id="PF11294">
    <property type="entry name" value="DUF3095"/>
    <property type="match status" value="1"/>
</dbReference>
<dbReference type="RefSeq" id="WP_157021702.1">
    <property type="nucleotide sequence ID" value="NZ_WQLV01000002.1"/>
</dbReference>
<evidence type="ECO:0000313" key="1">
    <source>
        <dbReference type="EMBL" id="MVO15437.1"/>
    </source>
</evidence>